<name>D2VWC8_NAEGR</name>
<gene>
    <name evidence="2" type="ORF">NAEGRDRAFT_59401</name>
</gene>
<dbReference type="KEGG" id="ngr:NAEGRDRAFT_59401"/>
<proteinExistence type="predicted"/>
<keyword evidence="3" id="KW-1185">Reference proteome</keyword>
<dbReference type="Proteomes" id="UP000006671">
    <property type="component" value="Unassembled WGS sequence"/>
</dbReference>
<evidence type="ECO:0000313" key="3">
    <source>
        <dbReference type="Proteomes" id="UP000006671"/>
    </source>
</evidence>
<feature type="compositionally biased region" description="Polar residues" evidence="1">
    <location>
        <begin position="69"/>
        <end position="79"/>
    </location>
</feature>
<sequence>MSSTAIQTPTFSMTMIYDVAASNDKKRKTSPVSEEEHQIANCQPRKSIKASSSTSPSRKNKTIPRVESPKQQPALRTSGCTLNAVNNQELLTSVYSIEQNIKDCLNELKGMEEFGFSSELSMEFEQAFSMLH</sequence>
<dbReference type="EMBL" id="GG738904">
    <property type="protein sequence ID" value="EFC38812.1"/>
    <property type="molecule type" value="Genomic_DNA"/>
</dbReference>
<reference evidence="2 3" key="1">
    <citation type="journal article" date="2010" name="Cell">
        <title>The genome of Naegleria gruberi illuminates early eukaryotic versatility.</title>
        <authorList>
            <person name="Fritz-Laylin L.K."/>
            <person name="Prochnik S.E."/>
            <person name="Ginger M.L."/>
            <person name="Dacks J.B."/>
            <person name="Carpenter M.L."/>
            <person name="Field M.C."/>
            <person name="Kuo A."/>
            <person name="Paredez A."/>
            <person name="Chapman J."/>
            <person name="Pham J."/>
            <person name="Shu S."/>
            <person name="Neupane R."/>
            <person name="Cipriano M."/>
            <person name="Mancuso J."/>
            <person name="Tu H."/>
            <person name="Salamov A."/>
            <person name="Lindquist E."/>
            <person name="Shapiro H."/>
            <person name="Lucas S."/>
            <person name="Grigoriev I.V."/>
            <person name="Cande W.Z."/>
            <person name="Fulton C."/>
            <person name="Rokhsar D.S."/>
            <person name="Dawson S.C."/>
        </authorList>
    </citation>
    <scope>NUCLEOTIDE SEQUENCE [LARGE SCALE GENOMIC DNA]</scope>
    <source>
        <strain evidence="2 3">NEG-M</strain>
    </source>
</reference>
<evidence type="ECO:0000256" key="1">
    <source>
        <dbReference type="SAM" id="MobiDB-lite"/>
    </source>
</evidence>
<dbReference type="OMA" id="ENIRMCL"/>
<dbReference type="GeneID" id="8858806"/>
<dbReference type="RefSeq" id="XP_002671556.1">
    <property type="nucleotide sequence ID" value="XM_002671510.1"/>
</dbReference>
<organism evidence="3">
    <name type="scientific">Naegleria gruberi</name>
    <name type="common">Amoeba</name>
    <dbReference type="NCBI Taxonomy" id="5762"/>
    <lineage>
        <taxon>Eukaryota</taxon>
        <taxon>Discoba</taxon>
        <taxon>Heterolobosea</taxon>
        <taxon>Tetramitia</taxon>
        <taxon>Eutetramitia</taxon>
        <taxon>Vahlkampfiidae</taxon>
        <taxon>Naegleria</taxon>
    </lineage>
</organism>
<dbReference type="AlphaFoldDB" id="D2VWC8"/>
<protein>
    <submittedName>
        <fullName evidence="2">Predicted protein</fullName>
    </submittedName>
</protein>
<accession>D2VWC8</accession>
<feature type="region of interest" description="Disordered" evidence="1">
    <location>
        <begin position="23"/>
        <end position="79"/>
    </location>
</feature>
<dbReference type="InParanoid" id="D2VWC8"/>
<dbReference type="VEuPathDB" id="AmoebaDB:NAEGRDRAFT_59401"/>
<evidence type="ECO:0000313" key="2">
    <source>
        <dbReference type="EMBL" id="EFC38812.1"/>
    </source>
</evidence>